<accession>A0A8H4PS04</accession>
<sequence length="166" mass="17035">MHVLATALLSALIGCVSLAQAAENRDKAACPTVTSTATVCSTCAVKECLAYETISRRDNCPWPVATATTAYPCHEKRCPGGCAATSYVTAPPTKRADACPTVTSTSACSTCIRAFCVTVSTLSCRRGCPTPVPTAYNEFKCGGKCPGGCGTFYELAGCGGKAKPTA</sequence>
<dbReference type="AlphaFoldDB" id="A0A8H4PS04"/>
<dbReference type="EMBL" id="JAAVMX010000004">
    <property type="protein sequence ID" value="KAF4509411.1"/>
    <property type="molecule type" value="Genomic_DNA"/>
</dbReference>
<evidence type="ECO:0000313" key="3">
    <source>
        <dbReference type="Proteomes" id="UP000557566"/>
    </source>
</evidence>
<reference evidence="2 3" key="1">
    <citation type="journal article" date="2020" name="Genome Biol. Evol.">
        <title>A new high-quality draft genome assembly of the Chinese cordyceps Ophiocordyceps sinensis.</title>
        <authorList>
            <person name="Shu R."/>
            <person name="Zhang J."/>
            <person name="Meng Q."/>
            <person name="Zhang H."/>
            <person name="Zhou G."/>
            <person name="Li M."/>
            <person name="Wu P."/>
            <person name="Zhao Y."/>
            <person name="Chen C."/>
            <person name="Qin Q."/>
        </authorList>
    </citation>
    <scope>NUCLEOTIDE SEQUENCE [LARGE SCALE GENOMIC DNA]</scope>
    <source>
        <strain evidence="2 3">IOZ07</strain>
    </source>
</reference>
<gene>
    <name evidence="2" type="ORF">G6O67_003587</name>
</gene>
<keyword evidence="3" id="KW-1185">Reference proteome</keyword>
<dbReference type="OrthoDB" id="4578803at2759"/>
<feature type="signal peptide" evidence="1">
    <location>
        <begin position="1"/>
        <end position="21"/>
    </location>
</feature>
<feature type="chain" id="PRO_5034695421" evidence="1">
    <location>
        <begin position="22"/>
        <end position="166"/>
    </location>
</feature>
<proteinExistence type="predicted"/>
<evidence type="ECO:0000313" key="2">
    <source>
        <dbReference type="EMBL" id="KAF4509411.1"/>
    </source>
</evidence>
<organism evidence="2 3">
    <name type="scientific">Ophiocordyceps sinensis</name>
    <dbReference type="NCBI Taxonomy" id="72228"/>
    <lineage>
        <taxon>Eukaryota</taxon>
        <taxon>Fungi</taxon>
        <taxon>Dikarya</taxon>
        <taxon>Ascomycota</taxon>
        <taxon>Pezizomycotina</taxon>
        <taxon>Sordariomycetes</taxon>
        <taxon>Hypocreomycetidae</taxon>
        <taxon>Hypocreales</taxon>
        <taxon>Ophiocordycipitaceae</taxon>
        <taxon>Ophiocordyceps</taxon>
    </lineage>
</organism>
<comment type="caution">
    <text evidence="2">The sequence shown here is derived from an EMBL/GenBank/DDBJ whole genome shotgun (WGS) entry which is preliminary data.</text>
</comment>
<keyword evidence="1" id="KW-0732">Signal</keyword>
<dbReference type="Proteomes" id="UP000557566">
    <property type="component" value="Unassembled WGS sequence"/>
</dbReference>
<evidence type="ECO:0000256" key="1">
    <source>
        <dbReference type="SAM" id="SignalP"/>
    </source>
</evidence>
<name>A0A8H4PS04_9HYPO</name>
<protein>
    <submittedName>
        <fullName evidence="2">Uncharacterized protein</fullName>
    </submittedName>
</protein>